<evidence type="ECO:0000256" key="3">
    <source>
        <dbReference type="ARBA" id="ARBA00023125"/>
    </source>
</evidence>
<dbReference type="OrthoDB" id="9795583at2"/>
<evidence type="ECO:0000256" key="1">
    <source>
        <dbReference type="ARBA" id="ARBA00011046"/>
    </source>
</evidence>
<dbReference type="Gene3D" id="1.10.10.10">
    <property type="entry name" value="Winged helix-like DNA-binding domain superfamily/Winged helix DNA-binding domain"/>
    <property type="match status" value="1"/>
</dbReference>
<dbReference type="STRING" id="1122184.SAMN02745176_03274"/>
<dbReference type="Proteomes" id="UP000184442">
    <property type="component" value="Unassembled WGS sequence"/>
</dbReference>
<organism evidence="5 6">
    <name type="scientific">Lutispora thermophila DSM 19022</name>
    <dbReference type="NCBI Taxonomy" id="1122184"/>
    <lineage>
        <taxon>Bacteria</taxon>
        <taxon>Bacillati</taxon>
        <taxon>Bacillota</taxon>
        <taxon>Clostridia</taxon>
        <taxon>Lutisporales</taxon>
        <taxon>Lutisporaceae</taxon>
        <taxon>Lutispora</taxon>
    </lineage>
</organism>
<evidence type="ECO:0000256" key="4">
    <source>
        <dbReference type="ARBA" id="ARBA00023163"/>
    </source>
</evidence>
<dbReference type="GO" id="GO:0045892">
    <property type="term" value="P:negative regulation of DNA-templated transcription"/>
    <property type="evidence" value="ECO:0007669"/>
    <property type="project" value="InterPro"/>
</dbReference>
<dbReference type="InterPro" id="IPR036388">
    <property type="entry name" value="WH-like_DNA-bd_sf"/>
</dbReference>
<sequence length="119" mass="13835">MQRISDAERLIMEIIWKAGRPMTTLEIIQRLPQEKTWKQNTVVTFLSRLIEKGIIKATKKGKANLYEACVTEQEYLNFETKQFIKDVHKGSIFGFISALCDNGDITREDIEALMKRLKE</sequence>
<dbReference type="InterPro" id="IPR005650">
    <property type="entry name" value="BlaI_family"/>
</dbReference>
<keyword evidence="2" id="KW-0805">Transcription regulation</keyword>
<keyword evidence="4" id="KW-0804">Transcription</keyword>
<proteinExistence type="inferred from homology"/>
<keyword evidence="6" id="KW-1185">Reference proteome</keyword>
<dbReference type="SUPFAM" id="SSF46785">
    <property type="entry name" value="Winged helix' DNA-binding domain"/>
    <property type="match status" value="1"/>
</dbReference>
<reference evidence="5 6" key="1">
    <citation type="submission" date="2016-11" db="EMBL/GenBank/DDBJ databases">
        <authorList>
            <person name="Jaros S."/>
            <person name="Januszkiewicz K."/>
            <person name="Wedrychowicz H."/>
        </authorList>
    </citation>
    <scope>NUCLEOTIDE SEQUENCE [LARGE SCALE GENOMIC DNA]</scope>
    <source>
        <strain evidence="5 6">DSM 19022</strain>
    </source>
</reference>
<evidence type="ECO:0000313" key="5">
    <source>
        <dbReference type="EMBL" id="SHJ34041.1"/>
    </source>
</evidence>
<evidence type="ECO:0000256" key="2">
    <source>
        <dbReference type="ARBA" id="ARBA00023015"/>
    </source>
</evidence>
<dbReference type="GO" id="GO:0003677">
    <property type="term" value="F:DNA binding"/>
    <property type="evidence" value="ECO:0007669"/>
    <property type="project" value="UniProtKB-KW"/>
</dbReference>
<dbReference type="AlphaFoldDB" id="A0A1M6IHU7"/>
<dbReference type="Pfam" id="PF03965">
    <property type="entry name" value="Penicillinase_R"/>
    <property type="match status" value="1"/>
</dbReference>
<dbReference type="InterPro" id="IPR036390">
    <property type="entry name" value="WH_DNA-bd_sf"/>
</dbReference>
<dbReference type="EMBL" id="FQZS01000032">
    <property type="protein sequence ID" value="SHJ34041.1"/>
    <property type="molecule type" value="Genomic_DNA"/>
</dbReference>
<gene>
    <name evidence="5" type="ORF">SAMN02745176_03274</name>
</gene>
<comment type="similarity">
    <text evidence="1">Belongs to the BlaI transcriptional regulatory family.</text>
</comment>
<dbReference type="PIRSF" id="PIRSF019455">
    <property type="entry name" value="CopR_AtkY"/>
    <property type="match status" value="1"/>
</dbReference>
<accession>A0A1M6IHU7</accession>
<evidence type="ECO:0000313" key="6">
    <source>
        <dbReference type="Proteomes" id="UP000184442"/>
    </source>
</evidence>
<dbReference type="Gene3D" id="1.10.4040.10">
    <property type="entry name" value="Penicillinase repressor domain"/>
    <property type="match status" value="1"/>
</dbReference>
<name>A0A1M6IHU7_9FIRM</name>
<protein>
    <submittedName>
        <fullName evidence="5">Predicted transcriptional regulator</fullName>
    </submittedName>
</protein>
<keyword evidence="3" id="KW-0238">DNA-binding</keyword>
<dbReference type="RefSeq" id="WP_073027645.1">
    <property type="nucleotide sequence ID" value="NZ_FQZS01000032.1"/>
</dbReference>